<organism evidence="1">
    <name type="scientific">Candidatus Methanomethylicus mesodigestus</name>
    <dbReference type="NCBI Taxonomy" id="1867258"/>
    <lineage>
        <taxon>Archaea</taxon>
        <taxon>Thermoproteota</taxon>
        <taxon>Methanosuratincolia</taxon>
        <taxon>Candidatus Methanomethylicales</taxon>
        <taxon>Candidatus Methanomethylicaceae</taxon>
        <taxon>Candidatus Methanomethylicus</taxon>
    </lineage>
</organism>
<proteinExistence type="predicted"/>
<dbReference type="EMBL" id="DSTX01000001">
    <property type="protein sequence ID" value="HFK19901.1"/>
    <property type="molecule type" value="Genomic_DNA"/>
</dbReference>
<gene>
    <name evidence="1" type="ORF">ENS19_01315</name>
</gene>
<dbReference type="Pfam" id="PF06325">
    <property type="entry name" value="PrmA"/>
    <property type="match status" value="1"/>
</dbReference>
<dbReference type="PANTHER" id="PTHR23290:SF0">
    <property type="entry name" value="RRNA N6-ADENOSINE-METHYLTRANSFERASE METTL5"/>
    <property type="match status" value="1"/>
</dbReference>
<dbReference type="InterPro" id="IPR029063">
    <property type="entry name" value="SAM-dependent_MTases_sf"/>
</dbReference>
<dbReference type="InterPro" id="IPR051720">
    <property type="entry name" value="rRNA_MeTrfase/Polyamine_Synth"/>
</dbReference>
<keyword evidence="1" id="KW-0808">Transferase</keyword>
<keyword evidence="1" id="KW-0489">Methyltransferase</keyword>
<dbReference type="InterPro" id="IPR002052">
    <property type="entry name" value="DNA_methylase_N6_adenine_CS"/>
</dbReference>
<dbReference type="SUPFAM" id="SSF53335">
    <property type="entry name" value="S-adenosyl-L-methionine-dependent methyltransferases"/>
    <property type="match status" value="1"/>
</dbReference>
<protein>
    <submittedName>
        <fullName evidence="1">Methyltransferase domain-containing protein</fullName>
    </submittedName>
</protein>
<dbReference type="CDD" id="cd02440">
    <property type="entry name" value="AdoMet_MTases"/>
    <property type="match status" value="1"/>
</dbReference>
<reference evidence="1" key="1">
    <citation type="journal article" date="2020" name="mSystems">
        <title>Genome- and Community-Level Interaction Insights into Carbon Utilization and Element Cycling Functions of Hydrothermarchaeota in Hydrothermal Sediment.</title>
        <authorList>
            <person name="Zhou Z."/>
            <person name="Liu Y."/>
            <person name="Xu W."/>
            <person name="Pan J."/>
            <person name="Luo Z.H."/>
            <person name="Li M."/>
        </authorList>
    </citation>
    <scope>NUCLEOTIDE SEQUENCE [LARGE SCALE GENOMIC DNA]</scope>
    <source>
        <strain evidence="1">SpSt-468</strain>
    </source>
</reference>
<accession>A0A7C3FBT0</accession>
<dbReference type="AlphaFoldDB" id="A0A7C3FBT0"/>
<dbReference type="PROSITE" id="PS00092">
    <property type="entry name" value="N6_MTASE"/>
    <property type="match status" value="1"/>
</dbReference>
<comment type="caution">
    <text evidence="1">The sequence shown here is derived from an EMBL/GenBank/DDBJ whole genome shotgun (WGS) entry which is preliminary data.</text>
</comment>
<dbReference type="GO" id="GO:0032259">
    <property type="term" value="P:methylation"/>
    <property type="evidence" value="ECO:0007669"/>
    <property type="project" value="UniProtKB-KW"/>
</dbReference>
<name>A0A7C3FBT0_9CREN</name>
<dbReference type="PANTHER" id="PTHR23290">
    <property type="entry name" value="RRNA N6-ADENOSINE-METHYLTRANSFERASE METTL5"/>
    <property type="match status" value="1"/>
</dbReference>
<sequence>MIRPRSKSDLEIQLERVEGFAAPKAEREQYRLPAPAAAEALWYIGLRHGDLEGRLIADLGCGTGMLAAGAAMMGADHVVGVDIDPEAVASAKRAAARMGISGGMDFIIADVRHLEIKADVVVQNPPFGIQVRQADRAFLKAGLAVAPTVYSIHRAGEGVRAFVSSYVEGLGGRVEEVLPLKIKLPPTYHFHKKRFHAVDIDLYRIVRGY</sequence>
<dbReference type="GO" id="GO:0008168">
    <property type="term" value="F:methyltransferase activity"/>
    <property type="evidence" value="ECO:0007669"/>
    <property type="project" value="UniProtKB-KW"/>
</dbReference>
<evidence type="ECO:0000313" key="1">
    <source>
        <dbReference type="EMBL" id="HFK19901.1"/>
    </source>
</evidence>
<dbReference type="Gene3D" id="3.40.50.150">
    <property type="entry name" value="Vaccinia Virus protein VP39"/>
    <property type="match status" value="1"/>
</dbReference>
<dbReference type="GO" id="GO:0003676">
    <property type="term" value="F:nucleic acid binding"/>
    <property type="evidence" value="ECO:0007669"/>
    <property type="project" value="InterPro"/>
</dbReference>